<accession>A0A1G9TQ29</accession>
<dbReference type="AlphaFoldDB" id="A0A1G9TQ29"/>
<sequence length="103" mass="11383">MKPITLFLALLSLLLSLSPCCGDESGCEDAWTSEENTAQHEHERVPHACSPFYTCGVCAGFTLHAVSFRFLPMRVEPVLPVAFYQATGSQSVIRLLFKPPRRG</sequence>
<name>A0A1G9TQ29_9BACT</name>
<evidence type="ECO:0000256" key="1">
    <source>
        <dbReference type="SAM" id="SignalP"/>
    </source>
</evidence>
<dbReference type="RefSeq" id="WP_143017482.1">
    <property type="nucleotide sequence ID" value="NZ_FNFO01000014.1"/>
</dbReference>
<feature type="chain" id="PRO_5011575165" description="Secreted protein" evidence="1">
    <location>
        <begin position="22"/>
        <end position="103"/>
    </location>
</feature>
<protein>
    <recommendedName>
        <fullName evidence="4">Secreted protein</fullName>
    </recommendedName>
</protein>
<gene>
    <name evidence="2" type="ORF">SAMN05421823_11486</name>
</gene>
<dbReference type="OrthoDB" id="671991at2"/>
<evidence type="ECO:0000313" key="2">
    <source>
        <dbReference type="EMBL" id="SDM49867.1"/>
    </source>
</evidence>
<evidence type="ECO:0000313" key="3">
    <source>
        <dbReference type="Proteomes" id="UP000198510"/>
    </source>
</evidence>
<proteinExistence type="predicted"/>
<feature type="signal peptide" evidence="1">
    <location>
        <begin position="1"/>
        <end position="21"/>
    </location>
</feature>
<dbReference type="Proteomes" id="UP000198510">
    <property type="component" value="Unassembled WGS sequence"/>
</dbReference>
<dbReference type="EMBL" id="FNFO01000014">
    <property type="protein sequence ID" value="SDM49867.1"/>
    <property type="molecule type" value="Genomic_DNA"/>
</dbReference>
<keyword evidence="3" id="KW-1185">Reference proteome</keyword>
<evidence type="ECO:0008006" key="4">
    <source>
        <dbReference type="Google" id="ProtNLM"/>
    </source>
</evidence>
<reference evidence="2 3" key="1">
    <citation type="submission" date="2016-10" db="EMBL/GenBank/DDBJ databases">
        <authorList>
            <person name="de Groot N.N."/>
        </authorList>
    </citation>
    <scope>NUCLEOTIDE SEQUENCE [LARGE SCALE GENOMIC DNA]</scope>
    <source>
        <strain evidence="2 3">DSM 25186</strain>
    </source>
</reference>
<keyword evidence="1" id="KW-0732">Signal</keyword>
<organism evidence="2 3">
    <name type="scientific">Catalinimonas alkaloidigena</name>
    <dbReference type="NCBI Taxonomy" id="1075417"/>
    <lineage>
        <taxon>Bacteria</taxon>
        <taxon>Pseudomonadati</taxon>
        <taxon>Bacteroidota</taxon>
        <taxon>Cytophagia</taxon>
        <taxon>Cytophagales</taxon>
        <taxon>Catalimonadaceae</taxon>
        <taxon>Catalinimonas</taxon>
    </lineage>
</organism>